<evidence type="ECO:0000256" key="6">
    <source>
        <dbReference type="ARBA" id="ARBA00023277"/>
    </source>
</evidence>
<keyword evidence="8 9" id="KW-0624">Polysaccharide degradation</keyword>
<evidence type="ECO:0000256" key="5">
    <source>
        <dbReference type="ARBA" id="ARBA00022801"/>
    </source>
</evidence>
<evidence type="ECO:0000256" key="7">
    <source>
        <dbReference type="ARBA" id="ARBA00023295"/>
    </source>
</evidence>
<reference evidence="11 12" key="1">
    <citation type="submission" date="2018-11" db="EMBL/GenBank/DDBJ databases">
        <title>Complete genome sequence of Paenibacillus baekrokdamisoli strain KCTC 33723.</title>
        <authorList>
            <person name="Kang S.W."/>
            <person name="Lee K.C."/>
            <person name="Kim K.K."/>
            <person name="Kim J.S."/>
            <person name="Kim D.S."/>
            <person name="Ko S.H."/>
            <person name="Yang S.H."/>
            <person name="Lee J.S."/>
        </authorList>
    </citation>
    <scope>NUCLEOTIDE SEQUENCE [LARGE SCALE GENOMIC DNA]</scope>
    <source>
        <strain evidence="11 12">KCTC 33723</strain>
    </source>
</reference>
<dbReference type="InterPro" id="IPR001000">
    <property type="entry name" value="GH10_dom"/>
</dbReference>
<keyword evidence="5 9" id="KW-0378">Hydrolase</keyword>
<dbReference type="GO" id="GO:0031176">
    <property type="term" value="F:endo-1,4-beta-xylanase activity"/>
    <property type="evidence" value="ECO:0007669"/>
    <property type="project" value="UniProtKB-EC"/>
</dbReference>
<dbReference type="AlphaFoldDB" id="A0A3G9IVT8"/>
<dbReference type="InterPro" id="IPR044846">
    <property type="entry name" value="GH10"/>
</dbReference>
<dbReference type="PRINTS" id="PR00134">
    <property type="entry name" value="GLHYDRLASE10"/>
</dbReference>
<proteinExistence type="inferred from homology"/>
<keyword evidence="12" id="KW-1185">Reference proteome</keyword>
<evidence type="ECO:0000256" key="3">
    <source>
        <dbReference type="ARBA" id="ARBA00022651"/>
    </source>
</evidence>
<evidence type="ECO:0000256" key="1">
    <source>
        <dbReference type="ARBA" id="ARBA00000681"/>
    </source>
</evidence>
<dbReference type="Proteomes" id="UP000275368">
    <property type="component" value="Chromosome"/>
</dbReference>
<feature type="domain" description="GH10" evidence="10">
    <location>
        <begin position="56"/>
        <end position="367"/>
    </location>
</feature>
<evidence type="ECO:0000256" key="2">
    <source>
        <dbReference type="ARBA" id="ARBA00007495"/>
    </source>
</evidence>
<dbReference type="Pfam" id="PF00331">
    <property type="entry name" value="Glyco_hydro_10"/>
    <property type="match status" value="1"/>
</dbReference>
<evidence type="ECO:0000256" key="8">
    <source>
        <dbReference type="ARBA" id="ARBA00023326"/>
    </source>
</evidence>
<comment type="catalytic activity">
    <reaction evidence="1 9">
        <text>Endohydrolysis of (1-&gt;4)-beta-D-xylosidic linkages in xylans.</text>
        <dbReference type="EC" id="3.2.1.8"/>
    </reaction>
</comment>
<dbReference type="PANTHER" id="PTHR31490">
    <property type="entry name" value="GLYCOSYL HYDROLASE"/>
    <property type="match status" value="1"/>
</dbReference>
<sequence>MKILGTRTFWEKNVWKVGVTTLLIVNLFLNTSLIDIASKLSNQLTNQVNTQADSSLKSFAQLKNKHIGIATQSYYVNDSQYASVLNHEFDIITPEYQMKMGQVQPQKGVFNFDEADKLVSFATKNNLLIRGHALIWHQSLPDWVVNGTFTKEQWINIMKDHITQTVSHFKGKIYAWDVVNEAFWQNGAYRPTVWYDNIGPEYIELAFKFAHDADPNAKLFYNDFDTEVTNDRSNAIYKMVTALKAKGVPIDGIGFQTHLTINGVNYAEMKKNFQRFADLGLDTDITELDIVTHTFSGTQEEKLQAQAEVYSNIFDIALNLPSVKSIVFWGMKDGQSWLNKYTGFAEYPLLFDNSYDKKPAYKAILQKLNT</sequence>
<gene>
    <name evidence="11" type="ORF">Back11_43320</name>
</gene>
<organism evidence="11 12">
    <name type="scientific">Paenibacillus baekrokdamisoli</name>
    <dbReference type="NCBI Taxonomy" id="1712516"/>
    <lineage>
        <taxon>Bacteria</taxon>
        <taxon>Bacillati</taxon>
        <taxon>Bacillota</taxon>
        <taxon>Bacilli</taxon>
        <taxon>Bacillales</taxon>
        <taxon>Paenibacillaceae</taxon>
        <taxon>Paenibacillus</taxon>
    </lineage>
</organism>
<keyword evidence="6 9" id="KW-0119">Carbohydrate metabolism</keyword>
<evidence type="ECO:0000256" key="4">
    <source>
        <dbReference type="ARBA" id="ARBA00022729"/>
    </source>
</evidence>
<dbReference type="Gene3D" id="3.20.20.80">
    <property type="entry name" value="Glycosidases"/>
    <property type="match status" value="1"/>
</dbReference>
<dbReference type="OrthoDB" id="9809277at2"/>
<dbReference type="GO" id="GO:0045493">
    <property type="term" value="P:xylan catabolic process"/>
    <property type="evidence" value="ECO:0007669"/>
    <property type="project" value="UniProtKB-KW"/>
</dbReference>
<keyword evidence="4" id="KW-0732">Signal</keyword>
<dbReference type="RefSeq" id="WP_125661945.1">
    <property type="nucleotide sequence ID" value="NZ_AP019308.1"/>
</dbReference>
<keyword evidence="7 9" id="KW-0326">Glycosidase</keyword>
<keyword evidence="3 11" id="KW-0858">Xylan degradation</keyword>
<dbReference type="EMBL" id="AP019308">
    <property type="protein sequence ID" value="BBH22987.1"/>
    <property type="molecule type" value="Genomic_DNA"/>
</dbReference>
<dbReference type="InterPro" id="IPR017853">
    <property type="entry name" value="GH"/>
</dbReference>
<evidence type="ECO:0000313" key="12">
    <source>
        <dbReference type="Proteomes" id="UP000275368"/>
    </source>
</evidence>
<comment type="similarity">
    <text evidence="2 9">Belongs to the glycosyl hydrolase 10 (cellulase F) family.</text>
</comment>
<dbReference type="SMART" id="SM00633">
    <property type="entry name" value="Glyco_10"/>
    <property type="match status" value="1"/>
</dbReference>
<accession>A0A3G9IVT8</accession>
<dbReference type="KEGG" id="pbk:Back11_43320"/>
<evidence type="ECO:0000259" key="10">
    <source>
        <dbReference type="PROSITE" id="PS51760"/>
    </source>
</evidence>
<evidence type="ECO:0000313" key="11">
    <source>
        <dbReference type="EMBL" id="BBH22987.1"/>
    </source>
</evidence>
<dbReference type="EC" id="3.2.1.8" evidence="9"/>
<dbReference type="SUPFAM" id="SSF51445">
    <property type="entry name" value="(Trans)glycosidases"/>
    <property type="match status" value="1"/>
</dbReference>
<evidence type="ECO:0000256" key="9">
    <source>
        <dbReference type="RuleBase" id="RU361174"/>
    </source>
</evidence>
<dbReference type="PROSITE" id="PS51760">
    <property type="entry name" value="GH10_2"/>
    <property type="match status" value="1"/>
</dbReference>
<dbReference type="PANTHER" id="PTHR31490:SF88">
    <property type="entry name" value="BETA-XYLANASE"/>
    <property type="match status" value="1"/>
</dbReference>
<protein>
    <recommendedName>
        <fullName evidence="9">Beta-xylanase</fullName>
        <ecNumber evidence="9">3.2.1.8</ecNumber>
    </recommendedName>
</protein>
<name>A0A3G9IVT8_9BACL</name>